<dbReference type="AlphaFoldDB" id="A0A9D0Z9F9"/>
<accession>A0A9D0Z9F9</accession>
<evidence type="ECO:0000313" key="2">
    <source>
        <dbReference type="Proteomes" id="UP000886874"/>
    </source>
</evidence>
<dbReference type="Proteomes" id="UP000886874">
    <property type="component" value="Unassembled WGS sequence"/>
</dbReference>
<dbReference type="Gene3D" id="3.10.530.10">
    <property type="entry name" value="CPE0013-like"/>
    <property type="match status" value="1"/>
</dbReference>
<gene>
    <name evidence="1" type="ORF">IAA67_08555</name>
</gene>
<dbReference type="Pfam" id="PF07892">
    <property type="entry name" value="DUF1667"/>
    <property type="match status" value="1"/>
</dbReference>
<dbReference type="SUPFAM" id="SSF53706">
    <property type="entry name" value="Formate dehydrogenase/DMSO reductase, domains 1-3"/>
    <property type="match status" value="1"/>
</dbReference>
<organism evidence="1 2">
    <name type="scientific">Candidatus Avoscillospira stercorigallinarum</name>
    <dbReference type="NCBI Taxonomy" id="2840708"/>
    <lineage>
        <taxon>Bacteria</taxon>
        <taxon>Bacillati</taxon>
        <taxon>Bacillota</taxon>
        <taxon>Clostridia</taxon>
        <taxon>Eubacteriales</taxon>
        <taxon>Oscillospiraceae</taxon>
        <taxon>Oscillospiraceae incertae sedis</taxon>
        <taxon>Candidatus Avoscillospira</taxon>
    </lineage>
</organism>
<protein>
    <submittedName>
        <fullName evidence="1">DUF1667 domain-containing protein</fullName>
    </submittedName>
</protein>
<comment type="caution">
    <text evidence="1">The sequence shown here is derived from an EMBL/GenBank/DDBJ whole genome shotgun (WGS) entry which is preliminary data.</text>
</comment>
<name>A0A9D0Z9F9_9FIRM</name>
<evidence type="ECO:0000313" key="1">
    <source>
        <dbReference type="EMBL" id="HIQ70365.1"/>
    </source>
</evidence>
<dbReference type="InterPro" id="IPR036593">
    <property type="entry name" value="CPE0013-like_sf"/>
</dbReference>
<reference evidence="1" key="1">
    <citation type="submission" date="2020-10" db="EMBL/GenBank/DDBJ databases">
        <authorList>
            <person name="Gilroy R."/>
        </authorList>
    </citation>
    <scope>NUCLEOTIDE SEQUENCE</scope>
    <source>
        <strain evidence="1">ChiSjej2B20-13462</strain>
    </source>
</reference>
<sequence length="116" mass="12197">MNKTLICINCPLGCAVTVTIERGEVTAVTGNGCQRGAAYARQEILAPARMVTTTVPVTGGSLAWAPVKTAAPIPKEQVLACMAYLRTVRAQAPLRRGDRVGEFAGTAIVVTRDIEA</sequence>
<reference evidence="1" key="2">
    <citation type="journal article" date="2021" name="PeerJ">
        <title>Extensive microbial diversity within the chicken gut microbiome revealed by metagenomics and culture.</title>
        <authorList>
            <person name="Gilroy R."/>
            <person name="Ravi A."/>
            <person name="Getino M."/>
            <person name="Pursley I."/>
            <person name="Horton D.L."/>
            <person name="Alikhan N.F."/>
            <person name="Baker D."/>
            <person name="Gharbi K."/>
            <person name="Hall N."/>
            <person name="Watson M."/>
            <person name="Adriaenssens E.M."/>
            <person name="Foster-Nyarko E."/>
            <person name="Jarju S."/>
            <person name="Secka A."/>
            <person name="Antonio M."/>
            <person name="Oren A."/>
            <person name="Chaudhuri R.R."/>
            <person name="La Ragione R."/>
            <person name="Hildebrand F."/>
            <person name="Pallen M.J."/>
        </authorList>
    </citation>
    <scope>NUCLEOTIDE SEQUENCE</scope>
    <source>
        <strain evidence="1">ChiSjej2B20-13462</strain>
    </source>
</reference>
<dbReference type="PANTHER" id="PTHR39450:SF1">
    <property type="entry name" value="DUF1667 DOMAIN-CONTAINING PROTEIN"/>
    <property type="match status" value="1"/>
</dbReference>
<dbReference type="SUPFAM" id="SSF160148">
    <property type="entry name" value="CPE0013-like"/>
    <property type="match status" value="1"/>
</dbReference>
<dbReference type="PANTHER" id="PTHR39450">
    <property type="entry name" value="MOLYBDOPTERIN OXIDOREDUCTASE, 4FE-4S CLUSTER-BINDING SUBUNIT"/>
    <property type="match status" value="1"/>
</dbReference>
<dbReference type="EMBL" id="DVFN01000121">
    <property type="protein sequence ID" value="HIQ70365.1"/>
    <property type="molecule type" value="Genomic_DNA"/>
</dbReference>
<dbReference type="InterPro" id="IPR012460">
    <property type="entry name" value="DUF1667"/>
</dbReference>
<proteinExistence type="predicted"/>